<dbReference type="AlphaFoldDB" id="A0A1C3J2M3"/>
<dbReference type="Proteomes" id="UP000092876">
    <property type="component" value="Unassembled WGS sequence"/>
</dbReference>
<sequence length="352" mass="40935">MPIKFNLGIRSSDPDIVRYQNGLTTNRFDLKTQGQELPDSKERSQFNILCFFNSEGYKEYIVYIVKTAKSLVSHWSDENLAKMMGFLGSARGHIDSDLLLNVEEATKYYMTLISESEVDFLNLDSSDHILAVLPNKKETKDVKESWYSLINCLVGEHDLNEMLGVRQIKEANKIGKNEIRQKHLYAVLSMHILKLGKKFKESDPIISDFYIGVAKDNRVDMVGRLMVAHYFLALAAGSDNVQTPDDFLWLRNSKGKNITELKTVTRDLYLKNWVYLYNQENPGAISSQKQLIRILEEHFMDLKLSDSVMKRLVKKFRTENYYHQMLEDKRDNEAYLLDKELIRLTMVRTHIL</sequence>
<accession>A0A1C3J2M3</accession>
<gene>
    <name evidence="1" type="ORF">VAT7223_03901</name>
</gene>
<dbReference type="GeneID" id="94231850"/>
<evidence type="ECO:0000313" key="2">
    <source>
        <dbReference type="Proteomes" id="UP000092876"/>
    </source>
</evidence>
<protein>
    <submittedName>
        <fullName evidence="1">Uncharacterized protein</fullName>
    </submittedName>
</protein>
<dbReference type="EMBL" id="FLQP01000071">
    <property type="protein sequence ID" value="SBS67808.1"/>
    <property type="molecule type" value="Genomic_DNA"/>
</dbReference>
<reference evidence="2" key="1">
    <citation type="submission" date="2016-06" db="EMBL/GenBank/DDBJ databases">
        <authorList>
            <person name="Rodrigo-Torres Lidia"/>
            <person name="Arahal R.David."/>
        </authorList>
    </citation>
    <scope>NUCLEOTIDE SEQUENCE [LARGE SCALE GENOMIC DNA]</scope>
    <source>
        <strain evidence="2">CECT 7223</strain>
    </source>
</reference>
<dbReference type="RefSeq" id="WP_065680165.1">
    <property type="nucleotide sequence ID" value="NZ_AP025460.1"/>
</dbReference>
<evidence type="ECO:0000313" key="1">
    <source>
        <dbReference type="EMBL" id="SBS67808.1"/>
    </source>
</evidence>
<organism evidence="1 2">
    <name type="scientific">Vibrio atlanticus</name>
    <dbReference type="NCBI Taxonomy" id="693153"/>
    <lineage>
        <taxon>Bacteria</taxon>
        <taxon>Pseudomonadati</taxon>
        <taxon>Pseudomonadota</taxon>
        <taxon>Gammaproteobacteria</taxon>
        <taxon>Vibrionales</taxon>
        <taxon>Vibrionaceae</taxon>
        <taxon>Vibrio</taxon>
    </lineage>
</organism>
<proteinExistence type="predicted"/>
<name>A0A1C3J2M3_9VIBR</name>